<accession>A0A2H0BXJ6</accession>
<name>A0A2H0BXJ6_9BACT</name>
<feature type="transmembrane region" description="Helical" evidence="1">
    <location>
        <begin position="6"/>
        <end position="23"/>
    </location>
</feature>
<comment type="caution">
    <text evidence="2">The sequence shown here is derived from an EMBL/GenBank/DDBJ whole genome shotgun (WGS) entry which is preliminary data.</text>
</comment>
<dbReference type="Proteomes" id="UP000231021">
    <property type="component" value="Unassembled WGS sequence"/>
</dbReference>
<evidence type="ECO:0000256" key="1">
    <source>
        <dbReference type="SAM" id="Phobius"/>
    </source>
</evidence>
<gene>
    <name evidence="2" type="ORF">COW98_04070</name>
</gene>
<protein>
    <submittedName>
        <fullName evidence="2">Uncharacterized protein</fullName>
    </submittedName>
</protein>
<keyword evidence="1" id="KW-0472">Membrane</keyword>
<proteinExistence type="predicted"/>
<dbReference type="EMBL" id="PCTB01000084">
    <property type="protein sequence ID" value="PIP62425.1"/>
    <property type="molecule type" value="Genomic_DNA"/>
</dbReference>
<evidence type="ECO:0000313" key="2">
    <source>
        <dbReference type="EMBL" id="PIP62425.1"/>
    </source>
</evidence>
<sequence>VIIYLLLNVSVASALVIGGFGIYKRPNEVKVIADYINENLGNEKYACVAGVHDKSFIFYTQKVCASWLLVNVSWIQEQVENNNLKYFVLNLYLYDGYTPGFGRIDQSGVFDNTSCTQPSEWHCNEPEKYNWLMENTVDITYKTGLKPDNPYFRLYEYIK</sequence>
<evidence type="ECO:0000313" key="3">
    <source>
        <dbReference type="Proteomes" id="UP000231021"/>
    </source>
</evidence>
<feature type="non-terminal residue" evidence="2">
    <location>
        <position position="1"/>
    </location>
</feature>
<keyword evidence="1" id="KW-1133">Transmembrane helix</keyword>
<keyword evidence="1" id="KW-0812">Transmembrane</keyword>
<organism evidence="2 3">
    <name type="scientific">Candidatus Roizmanbacteria bacterium CG22_combo_CG10-13_8_21_14_all_35_9</name>
    <dbReference type="NCBI Taxonomy" id="1974861"/>
    <lineage>
        <taxon>Bacteria</taxon>
        <taxon>Candidatus Roizmaniibacteriota</taxon>
    </lineage>
</organism>
<reference evidence="2 3" key="1">
    <citation type="submission" date="2017-09" db="EMBL/GenBank/DDBJ databases">
        <title>Depth-based differentiation of microbial function through sediment-hosted aquifers and enrichment of novel symbionts in the deep terrestrial subsurface.</title>
        <authorList>
            <person name="Probst A.J."/>
            <person name="Ladd B."/>
            <person name="Jarett J.K."/>
            <person name="Geller-Mcgrath D.E."/>
            <person name="Sieber C.M."/>
            <person name="Emerson J.B."/>
            <person name="Anantharaman K."/>
            <person name="Thomas B.C."/>
            <person name="Malmstrom R."/>
            <person name="Stieglmeier M."/>
            <person name="Klingl A."/>
            <person name="Woyke T."/>
            <person name="Ryan C.M."/>
            <person name="Banfield J.F."/>
        </authorList>
    </citation>
    <scope>NUCLEOTIDE SEQUENCE [LARGE SCALE GENOMIC DNA]</scope>
    <source>
        <strain evidence="2">CG22_combo_CG10-13_8_21_14_all_35_9</strain>
    </source>
</reference>
<dbReference type="AlphaFoldDB" id="A0A2H0BXJ6"/>